<feature type="chain" id="PRO_5030910912" evidence="2">
    <location>
        <begin position="19"/>
        <end position="260"/>
    </location>
</feature>
<feature type="compositionally biased region" description="Basic and acidic residues" evidence="1">
    <location>
        <begin position="192"/>
        <end position="207"/>
    </location>
</feature>
<accession>A0A7R9EN88</accession>
<feature type="signal peptide" evidence="2">
    <location>
        <begin position="1"/>
        <end position="18"/>
    </location>
</feature>
<sequence>MFVFLFLGVEVSLPLTKQKKVRCYQEKKQESDDRNYEIEQFTKNEDVISSIERKARNVDCIVETSITDHDSRDKDVNVYGHNTRDKNVNIFDHNSRNKDVNIYDHNSRDKDVNVYGHNTRDKDVNVYDHNIRDKDVNVYDHNTRDSYTNTYDMGNIPRFRFDSLSAQIESNDPPEHPGTELVKSYQSSTNLRRQEEYTHQERSEQRTRLPGFEPGLNYETSANDVDLRVHSGAEHARTSALLAVIVAVSTYYLENRVLYI</sequence>
<evidence type="ECO:0000256" key="1">
    <source>
        <dbReference type="SAM" id="MobiDB-lite"/>
    </source>
</evidence>
<dbReference type="EMBL" id="OB807932">
    <property type="protein sequence ID" value="CAD7436067.1"/>
    <property type="molecule type" value="Genomic_DNA"/>
</dbReference>
<reference evidence="3" key="1">
    <citation type="submission" date="2020-11" db="EMBL/GenBank/DDBJ databases">
        <authorList>
            <person name="Tran Van P."/>
        </authorList>
    </citation>
    <scope>NUCLEOTIDE SEQUENCE</scope>
</reference>
<organism evidence="3">
    <name type="scientific">Timema monikensis</name>
    <dbReference type="NCBI Taxonomy" id="170555"/>
    <lineage>
        <taxon>Eukaryota</taxon>
        <taxon>Metazoa</taxon>
        <taxon>Ecdysozoa</taxon>
        <taxon>Arthropoda</taxon>
        <taxon>Hexapoda</taxon>
        <taxon>Insecta</taxon>
        <taxon>Pterygota</taxon>
        <taxon>Neoptera</taxon>
        <taxon>Polyneoptera</taxon>
        <taxon>Phasmatodea</taxon>
        <taxon>Timematodea</taxon>
        <taxon>Timematoidea</taxon>
        <taxon>Timematidae</taxon>
        <taxon>Timema</taxon>
    </lineage>
</organism>
<gene>
    <name evidence="3" type="ORF">TMSB3V08_LOCUS12713</name>
</gene>
<evidence type="ECO:0000313" key="3">
    <source>
        <dbReference type="EMBL" id="CAD7436067.1"/>
    </source>
</evidence>
<dbReference type="AlphaFoldDB" id="A0A7R9EN88"/>
<feature type="region of interest" description="Disordered" evidence="1">
    <location>
        <begin position="186"/>
        <end position="217"/>
    </location>
</feature>
<name>A0A7R9EN88_9NEOP</name>
<keyword evidence="2" id="KW-0732">Signal</keyword>
<evidence type="ECO:0000256" key="2">
    <source>
        <dbReference type="SAM" id="SignalP"/>
    </source>
</evidence>
<protein>
    <submittedName>
        <fullName evidence="3">Uncharacterized protein</fullName>
    </submittedName>
</protein>
<proteinExistence type="predicted"/>